<feature type="transmembrane region" description="Helical" evidence="8">
    <location>
        <begin position="336"/>
        <end position="357"/>
    </location>
</feature>
<evidence type="ECO:0000256" key="2">
    <source>
        <dbReference type="ARBA" id="ARBA00005346"/>
    </source>
</evidence>
<dbReference type="PRINTS" id="PR01437">
    <property type="entry name" value="NUOXDRDTASE4"/>
</dbReference>
<evidence type="ECO:0000256" key="4">
    <source>
        <dbReference type="ARBA" id="ARBA00022692"/>
    </source>
</evidence>
<evidence type="ECO:0000313" key="11">
    <source>
        <dbReference type="Proteomes" id="UP000075260"/>
    </source>
</evidence>
<comment type="caution">
    <text evidence="10">The sequence shown here is derived from an EMBL/GenBank/DDBJ whole genome shotgun (WGS) entry which is preliminary data.</text>
</comment>
<evidence type="ECO:0000313" key="10">
    <source>
        <dbReference type="EMBL" id="KYF67978.1"/>
    </source>
</evidence>
<feature type="domain" description="NADH:quinone oxidoreductase/Mrp antiporter transmembrane" evidence="9">
    <location>
        <begin position="134"/>
        <end position="431"/>
    </location>
</feature>
<dbReference type="InterPro" id="IPR001750">
    <property type="entry name" value="ND/Mrp_TM"/>
</dbReference>
<dbReference type="NCBIfam" id="NF009309">
    <property type="entry name" value="PRK12666.1"/>
    <property type="match status" value="1"/>
</dbReference>
<reference evidence="10 11" key="1">
    <citation type="submission" date="2014-02" db="EMBL/GenBank/DDBJ databases">
        <title>The small core and large imbalanced accessory genome model reveals a collaborative survival strategy of Sorangium cellulosum strains in nature.</title>
        <authorList>
            <person name="Han K."/>
            <person name="Peng R."/>
            <person name="Blom J."/>
            <person name="Li Y.-Z."/>
        </authorList>
    </citation>
    <scope>NUCLEOTIDE SEQUENCE [LARGE SCALE GENOMIC DNA]</scope>
    <source>
        <strain evidence="10 11">So0008-312</strain>
    </source>
</reference>
<feature type="transmembrane region" description="Helical" evidence="8">
    <location>
        <begin position="488"/>
        <end position="508"/>
    </location>
</feature>
<dbReference type="Pfam" id="PF00361">
    <property type="entry name" value="Proton_antipo_M"/>
    <property type="match status" value="1"/>
</dbReference>
<feature type="transmembrane region" description="Helical" evidence="8">
    <location>
        <begin position="77"/>
        <end position="105"/>
    </location>
</feature>
<dbReference type="Proteomes" id="UP000075260">
    <property type="component" value="Unassembled WGS sequence"/>
</dbReference>
<evidence type="ECO:0000256" key="3">
    <source>
        <dbReference type="ARBA" id="ARBA00022475"/>
    </source>
</evidence>
<dbReference type="PANTHER" id="PTHR42703:SF1">
    <property type="entry name" value="NA(+)_H(+) ANTIPORTER SUBUNIT D1"/>
    <property type="match status" value="1"/>
</dbReference>
<feature type="transmembrane region" description="Helical" evidence="8">
    <location>
        <begin position="212"/>
        <end position="231"/>
    </location>
</feature>
<keyword evidence="5 8" id="KW-1133">Transmembrane helix</keyword>
<dbReference type="InterPro" id="IPR003918">
    <property type="entry name" value="NADH_UbQ_OxRdtase"/>
</dbReference>
<evidence type="ECO:0000256" key="5">
    <source>
        <dbReference type="ARBA" id="ARBA00022989"/>
    </source>
</evidence>
<evidence type="ECO:0000256" key="7">
    <source>
        <dbReference type="RuleBase" id="RU000320"/>
    </source>
</evidence>
<dbReference type="RefSeq" id="WP_061609453.1">
    <property type="nucleotide sequence ID" value="NZ_JEMA01000602.1"/>
</dbReference>
<keyword evidence="6 8" id="KW-0472">Membrane</keyword>
<gene>
    <name evidence="10" type="ORF">BE15_29445</name>
</gene>
<protein>
    <submittedName>
        <fullName evidence="10">Cation:proton antiporter</fullName>
    </submittedName>
</protein>
<evidence type="ECO:0000256" key="1">
    <source>
        <dbReference type="ARBA" id="ARBA00004651"/>
    </source>
</evidence>
<dbReference type="InterPro" id="IPR050586">
    <property type="entry name" value="CPA3_Na-H_Antiporter_D"/>
</dbReference>
<keyword evidence="4 7" id="KW-0812">Transmembrane</keyword>
<organism evidence="10 11">
    <name type="scientific">Sorangium cellulosum</name>
    <name type="common">Polyangium cellulosum</name>
    <dbReference type="NCBI Taxonomy" id="56"/>
    <lineage>
        <taxon>Bacteria</taxon>
        <taxon>Pseudomonadati</taxon>
        <taxon>Myxococcota</taxon>
        <taxon>Polyangia</taxon>
        <taxon>Polyangiales</taxon>
        <taxon>Polyangiaceae</taxon>
        <taxon>Sorangium</taxon>
    </lineage>
</organism>
<proteinExistence type="inferred from homology"/>
<feature type="transmembrane region" description="Helical" evidence="8">
    <location>
        <begin position="397"/>
        <end position="417"/>
    </location>
</feature>
<feature type="transmembrane region" description="Helical" evidence="8">
    <location>
        <begin position="6"/>
        <end position="27"/>
    </location>
</feature>
<feature type="transmembrane region" description="Helical" evidence="8">
    <location>
        <begin position="126"/>
        <end position="149"/>
    </location>
</feature>
<evidence type="ECO:0000256" key="8">
    <source>
        <dbReference type="SAM" id="Phobius"/>
    </source>
</evidence>
<dbReference type="GO" id="GO:0008137">
    <property type="term" value="F:NADH dehydrogenase (ubiquinone) activity"/>
    <property type="evidence" value="ECO:0007669"/>
    <property type="project" value="InterPro"/>
</dbReference>
<evidence type="ECO:0000256" key="6">
    <source>
        <dbReference type="ARBA" id="ARBA00023136"/>
    </source>
</evidence>
<keyword evidence="3" id="KW-1003">Cell membrane</keyword>
<feature type="transmembrane region" description="Helical" evidence="8">
    <location>
        <begin position="169"/>
        <end position="191"/>
    </location>
</feature>
<feature type="transmembrane region" description="Helical" evidence="8">
    <location>
        <begin position="284"/>
        <end position="302"/>
    </location>
</feature>
<feature type="transmembrane region" description="Helical" evidence="8">
    <location>
        <begin position="448"/>
        <end position="468"/>
    </location>
</feature>
<dbReference type="GO" id="GO:0005886">
    <property type="term" value="C:plasma membrane"/>
    <property type="evidence" value="ECO:0007669"/>
    <property type="project" value="UniProtKB-SubCell"/>
</dbReference>
<sequence>MTERFPHLIVAPVVLPLMTAALLLLLGEKRKRAKSIANTGAALAGLLVALEILRSAVAGGPPGAVGVYLMSNWEAPFGIVLVADRLSALMLVLVGVVSLCAALYAEAAWGRAGAYFHALFQIQLMGLNGAFLTGDLFNLFVFFEVMLAASYGLHLHGSGWPRVRSGLHYIAVNLLASSLFLVGLAVLYGVMGTLSMADIAEKLALVPARDRGLLHAGAAVLAVAFLIKAAIWPLNAWLVPAYSATSAPVAALFALMTKVGIYVLVRLWTLFFSAGASAQFGGTVLLYAGLATIAFGAIGVMASMSLGRIAGFSVIVSSGTLLASLGMGTPAVTSAALFYMLSATLAVSALFLLVELVERIGSDGRRRGPDLDVEPGEDTNLDDEEAPLVARAFPVSIALLGLAFMVCALLVAGLPPLSGFVAKASLLTALLSPRGGGDASAGAPVSPAAWILFGLLLLSGLAATISLARAGIRHFWSTSGRLPPRLKVVEAAPVLGLVLCCILLTVFAEPVLRTTSATAAGLHSPTAYIEAVLSTRPRPGPTRPVIEEGGAP</sequence>
<feature type="transmembrane region" description="Helical" evidence="8">
    <location>
        <begin position="39"/>
        <end position="57"/>
    </location>
</feature>
<accession>A0A150QK04</accession>
<dbReference type="OrthoDB" id="9805769at2"/>
<dbReference type="GO" id="GO:0042773">
    <property type="term" value="P:ATP synthesis coupled electron transport"/>
    <property type="evidence" value="ECO:0007669"/>
    <property type="project" value="InterPro"/>
</dbReference>
<comment type="similarity">
    <text evidence="2">Belongs to the CPA3 antiporters (TC 2.A.63) subunit D family.</text>
</comment>
<dbReference type="EMBL" id="JEMA01000602">
    <property type="protein sequence ID" value="KYF67978.1"/>
    <property type="molecule type" value="Genomic_DNA"/>
</dbReference>
<name>A0A150QK04_SORCE</name>
<evidence type="ECO:0000259" key="9">
    <source>
        <dbReference type="Pfam" id="PF00361"/>
    </source>
</evidence>
<comment type="subcellular location">
    <subcellularLocation>
        <location evidence="1">Cell membrane</location>
        <topology evidence="1">Multi-pass membrane protein</topology>
    </subcellularLocation>
    <subcellularLocation>
        <location evidence="7">Membrane</location>
        <topology evidence="7">Multi-pass membrane protein</topology>
    </subcellularLocation>
</comment>
<dbReference type="AlphaFoldDB" id="A0A150QK04"/>
<dbReference type="PANTHER" id="PTHR42703">
    <property type="entry name" value="NADH DEHYDROGENASE"/>
    <property type="match status" value="1"/>
</dbReference>